<organism evidence="3 4">
    <name type="scientific">Amanita muscaria (strain Koide BX008)</name>
    <dbReference type="NCBI Taxonomy" id="946122"/>
    <lineage>
        <taxon>Eukaryota</taxon>
        <taxon>Fungi</taxon>
        <taxon>Dikarya</taxon>
        <taxon>Basidiomycota</taxon>
        <taxon>Agaricomycotina</taxon>
        <taxon>Agaricomycetes</taxon>
        <taxon>Agaricomycetidae</taxon>
        <taxon>Agaricales</taxon>
        <taxon>Pluteineae</taxon>
        <taxon>Amanitaceae</taxon>
        <taxon>Amanita</taxon>
    </lineage>
</organism>
<dbReference type="STRING" id="946122.A0A0C2TUX9"/>
<name>A0A0C2TUX9_AMAMK</name>
<evidence type="ECO:0000313" key="4">
    <source>
        <dbReference type="Proteomes" id="UP000054549"/>
    </source>
</evidence>
<feature type="domain" description="Survival Motor Neuron Gemin2-binding" evidence="2">
    <location>
        <begin position="57"/>
        <end position="72"/>
    </location>
</feature>
<accession>A0A0C2TUX9</accession>
<evidence type="ECO:0000313" key="3">
    <source>
        <dbReference type="EMBL" id="KIL71114.1"/>
    </source>
</evidence>
<dbReference type="HOGENOM" id="CLU_1371866_0_0_1"/>
<evidence type="ECO:0000259" key="2">
    <source>
        <dbReference type="Pfam" id="PF20636"/>
    </source>
</evidence>
<gene>
    <name evidence="3" type="ORF">M378DRAFT_67203</name>
</gene>
<feature type="region of interest" description="Disordered" evidence="1">
    <location>
        <begin position="35"/>
        <end position="54"/>
    </location>
</feature>
<sequence>MRPIVSYADLTPAPQDLEDVTANFNAQVVTNDKVLQSPSTAARSQGEFEESRELTHEEIWDDSALIEAWNSATEEFEALNGPDKSWKEVPTHRSPLWYNVPPLKKPRSGNAEVDSQPIDFDTYVPSHNPDLASSLEPLQTITRAPSLRGVGRDEAFSHAMNAMYWTGYWTAIYHASDATSHDEKLIFFRSLVIKKRWWM</sequence>
<protein>
    <recommendedName>
        <fullName evidence="2">Survival Motor Neuron Gemin2-binding domain-containing protein</fullName>
    </recommendedName>
</protein>
<keyword evidence="4" id="KW-1185">Reference proteome</keyword>
<proteinExistence type="predicted"/>
<dbReference type="OrthoDB" id="197400at2759"/>
<dbReference type="InterPro" id="IPR047313">
    <property type="entry name" value="SMN_C"/>
</dbReference>
<reference evidence="3 4" key="1">
    <citation type="submission" date="2014-04" db="EMBL/GenBank/DDBJ databases">
        <title>Evolutionary Origins and Diversification of the Mycorrhizal Mutualists.</title>
        <authorList>
            <consortium name="DOE Joint Genome Institute"/>
            <consortium name="Mycorrhizal Genomics Consortium"/>
            <person name="Kohler A."/>
            <person name="Kuo A."/>
            <person name="Nagy L.G."/>
            <person name="Floudas D."/>
            <person name="Copeland A."/>
            <person name="Barry K.W."/>
            <person name="Cichocki N."/>
            <person name="Veneault-Fourrey C."/>
            <person name="LaButti K."/>
            <person name="Lindquist E.A."/>
            <person name="Lipzen A."/>
            <person name="Lundell T."/>
            <person name="Morin E."/>
            <person name="Murat C."/>
            <person name="Riley R."/>
            <person name="Ohm R."/>
            <person name="Sun H."/>
            <person name="Tunlid A."/>
            <person name="Henrissat B."/>
            <person name="Grigoriev I.V."/>
            <person name="Hibbett D.S."/>
            <person name="Martin F."/>
        </authorList>
    </citation>
    <scope>NUCLEOTIDE SEQUENCE [LARGE SCALE GENOMIC DNA]</scope>
    <source>
        <strain evidence="3 4">Koide BX008</strain>
    </source>
</reference>
<dbReference type="CDD" id="cd22851">
    <property type="entry name" value="SMN_N"/>
    <property type="match status" value="1"/>
</dbReference>
<evidence type="ECO:0000256" key="1">
    <source>
        <dbReference type="SAM" id="MobiDB-lite"/>
    </source>
</evidence>
<dbReference type="Proteomes" id="UP000054549">
    <property type="component" value="Unassembled WGS sequence"/>
</dbReference>
<dbReference type="Pfam" id="PF20636">
    <property type="entry name" value="SMN_G2-BD"/>
    <property type="match status" value="1"/>
</dbReference>
<dbReference type="CDD" id="cd22852">
    <property type="entry name" value="SMN_C"/>
    <property type="match status" value="1"/>
</dbReference>
<dbReference type="EMBL" id="KN818223">
    <property type="protein sequence ID" value="KIL71114.1"/>
    <property type="molecule type" value="Genomic_DNA"/>
</dbReference>
<dbReference type="InterPro" id="IPR049481">
    <property type="entry name" value="SMN_G2-BD"/>
</dbReference>
<dbReference type="InParanoid" id="A0A0C2TUX9"/>
<dbReference type="AlphaFoldDB" id="A0A0C2TUX9"/>